<feature type="region of interest" description="Disordered" evidence="2">
    <location>
        <begin position="350"/>
        <end position="402"/>
    </location>
</feature>
<feature type="compositionally biased region" description="Basic and acidic residues" evidence="2">
    <location>
        <begin position="17"/>
        <end position="51"/>
    </location>
</feature>
<organism evidence="4 5">
    <name type="scientific">Hondaea fermentalgiana</name>
    <dbReference type="NCBI Taxonomy" id="2315210"/>
    <lineage>
        <taxon>Eukaryota</taxon>
        <taxon>Sar</taxon>
        <taxon>Stramenopiles</taxon>
        <taxon>Bigyra</taxon>
        <taxon>Labyrinthulomycetes</taxon>
        <taxon>Thraustochytrida</taxon>
        <taxon>Thraustochytriidae</taxon>
        <taxon>Hondaea</taxon>
    </lineage>
</organism>
<dbReference type="InParanoid" id="A0A2R5G5U5"/>
<reference evidence="4 5" key="1">
    <citation type="submission" date="2017-12" db="EMBL/GenBank/DDBJ databases">
        <title>Sequencing, de novo assembly and annotation of complete genome of a new Thraustochytrid species, strain FCC1311.</title>
        <authorList>
            <person name="Sedici K."/>
            <person name="Godart F."/>
            <person name="Aiese Cigliano R."/>
            <person name="Sanseverino W."/>
            <person name="Barakat M."/>
            <person name="Ortet P."/>
            <person name="Marechal E."/>
            <person name="Cagnac O."/>
            <person name="Amato A."/>
        </authorList>
    </citation>
    <scope>NUCLEOTIDE SEQUENCE [LARGE SCALE GENOMIC DNA]</scope>
</reference>
<feature type="compositionally biased region" description="Acidic residues" evidence="2">
    <location>
        <begin position="52"/>
        <end position="63"/>
    </location>
</feature>
<gene>
    <name evidence="4" type="ORF">FCC1311_026532</name>
</gene>
<feature type="compositionally biased region" description="Basic and acidic residues" evidence="2">
    <location>
        <begin position="517"/>
        <end position="531"/>
    </location>
</feature>
<dbReference type="SUPFAM" id="SSF52540">
    <property type="entry name" value="P-loop containing nucleoside triphosphate hydrolases"/>
    <property type="match status" value="1"/>
</dbReference>
<evidence type="ECO:0000313" key="5">
    <source>
        <dbReference type="Proteomes" id="UP000241890"/>
    </source>
</evidence>
<feature type="compositionally biased region" description="Low complexity" evidence="2">
    <location>
        <begin position="1"/>
        <end position="14"/>
    </location>
</feature>
<feature type="compositionally biased region" description="Acidic residues" evidence="2">
    <location>
        <begin position="91"/>
        <end position="101"/>
    </location>
</feature>
<dbReference type="AlphaFoldDB" id="A0A2R5G5U5"/>
<dbReference type="Gene3D" id="3.40.50.300">
    <property type="entry name" value="P-loop containing nucleotide triphosphate hydrolases"/>
    <property type="match status" value="1"/>
</dbReference>
<feature type="compositionally biased region" description="Basic and acidic residues" evidence="2">
    <location>
        <begin position="64"/>
        <end position="90"/>
    </location>
</feature>
<dbReference type="InterPro" id="IPR000863">
    <property type="entry name" value="Sulfotransferase_dom"/>
</dbReference>
<dbReference type="Pfam" id="PF00685">
    <property type="entry name" value="Sulfotransfer_1"/>
    <property type="match status" value="1"/>
</dbReference>
<feature type="compositionally biased region" description="Polar residues" evidence="2">
    <location>
        <begin position="356"/>
        <end position="368"/>
    </location>
</feature>
<evidence type="ECO:0000259" key="3">
    <source>
        <dbReference type="Pfam" id="PF00685"/>
    </source>
</evidence>
<sequence length="540" mass="61331">MEQAAALRSALGAARRQRAEAERAVEAARESLRQALVREQEIESDLEKAVRDEEDEEGDQNEDHEDHEAHNAEGGDSEHRRRSGQGKEGDAGETPEAEDSEAAQRERWEKRKAETALALEEQLKIVEEGLAPPRDHPIRFLAEKDPRTSLSRRVALASYPRSGNSLLRSIVERLTHIYTGSDCDPLRPLNKQLVQAGMMGEGFVKDVVFAVKTHFPERLGRCALSASRAVLIVRNPFDAIVSYFNMVLTQTHTHTIEDDEFIKYADIWDAFVREEISIWKQFHAHWLDEQVNKKVPLLLIRYEDVIHHREDAMLRVARFLYQENPLDDNELHALVQAACSTSRDSLGVYAPRDLSQRNTEPKAQSDSSEAGKVAASTDASLGSTKDDRPDQNEEEATPSWAPLPEDALRNLRFFNKHQQAYVFTVAKSELVRFGYWDSFFEAAHGPSGEDRRPNSCIVLKPTSRKRPGFMGCEHYLFLNQRYALRPLTADDPFGRGFGKRWQAALEKLPPVRIKAKHEKDSPPRKREKVQNDEEPVNSAS</sequence>
<dbReference type="InterPro" id="IPR051589">
    <property type="entry name" value="Sialate-O-sulfotransferase"/>
</dbReference>
<name>A0A2R5G5U5_9STRA</name>
<feature type="region of interest" description="Disordered" evidence="2">
    <location>
        <begin position="1"/>
        <end position="109"/>
    </location>
</feature>
<dbReference type="OrthoDB" id="5985073at2759"/>
<evidence type="ECO:0000256" key="2">
    <source>
        <dbReference type="SAM" id="MobiDB-lite"/>
    </source>
</evidence>
<dbReference type="EMBL" id="BEYU01000020">
    <property type="protein sequence ID" value="GBG26432.1"/>
    <property type="molecule type" value="Genomic_DNA"/>
</dbReference>
<comment type="caution">
    <text evidence="4">The sequence shown here is derived from an EMBL/GenBank/DDBJ whole genome shotgun (WGS) entry which is preliminary data.</text>
</comment>
<feature type="region of interest" description="Disordered" evidence="2">
    <location>
        <begin position="508"/>
        <end position="540"/>
    </location>
</feature>
<comment type="similarity">
    <text evidence="1">Belongs to the WSCD family.</text>
</comment>
<evidence type="ECO:0000256" key="1">
    <source>
        <dbReference type="ARBA" id="ARBA00010236"/>
    </source>
</evidence>
<dbReference type="Proteomes" id="UP000241890">
    <property type="component" value="Unassembled WGS sequence"/>
</dbReference>
<dbReference type="InterPro" id="IPR027417">
    <property type="entry name" value="P-loop_NTPase"/>
</dbReference>
<dbReference type="GO" id="GO:0008146">
    <property type="term" value="F:sulfotransferase activity"/>
    <property type="evidence" value="ECO:0007669"/>
    <property type="project" value="InterPro"/>
</dbReference>
<dbReference type="PANTHER" id="PTHR45964">
    <property type="entry name" value="WSCD FAMILY MEMBER CG9164"/>
    <property type="match status" value="1"/>
</dbReference>
<feature type="domain" description="Sulfotransferase" evidence="3">
    <location>
        <begin position="153"/>
        <end position="323"/>
    </location>
</feature>
<dbReference type="PANTHER" id="PTHR45964:SF5">
    <property type="entry name" value="WSCD FAMILY MEMBER CG9164"/>
    <property type="match status" value="1"/>
</dbReference>
<accession>A0A2R5G5U5</accession>
<proteinExistence type="inferred from homology"/>
<keyword evidence="5" id="KW-1185">Reference proteome</keyword>
<evidence type="ECO:0000313" key="4">
    <source>
        <dbReference type="EMBL" id="GBG26432.1"/>
    </source>
</evidence>
<protein>
    <submittedName>
        <fullName evidence="4">WSC domain-containing protein 1</fullName>
    </submittedName>
</protein>